<accession>A0ABR1XY13</accession>
<dbReference type="Proteomes" id="UP001456524">
    <property type="component" value="Unassembled WGS sequence"/>
</dbReference>
<feature type="compositionally biased region" description="Polar residues" evidence="1">
    <location>
        <begin position="153"/>
        <end position="163"/>
    </location>
</feature>
<sequence length="237" mass="26150">MLVTSSSGQEAVLKSEPRRVACSSSPVRVGMPSELSSEYRRPFGRFAVWPPSQVGRDRSIANNDVPFVDRSLTGRFRADVAWMRTNSSGLTRNSKAGSIIDAKARADLTLFYAVYLRWLCVWIQTQEQIDGVVGHWYMRGADGHMGWCGDTKSAASEASSSDINRPRRTSNDVHTHDSAELPLQHDDAVPCATPAAIRGAKLPEAARLTRSLSNTMTSRTRRDPPSCVQILHCYTTP</sequence>
<proteinExistence type="predicted"/>
<evidence type="ECO:0000256" key="1">
    <source>
        <dbReference type="SAM" id="MobiDB-lite"/>
    </source>
</evidence>
<gene>
    <name evidence="2" type="ORF">IWX90DRAFT_203566</name>
</gene>
<protein>
    <submittedName>
        <fullName evidence="2">Uncharacterized protein</fullName>
    </submittedName>
</protein>
<feature type="compositionally biased region" description="Basic and acidic residues" evidence="1">
    <location>
        <begin position="169"/>
        <end position="184"/>
    </location>
</feature>
<reference evidence="2 3" key="1">
    <citation type="journal article" date="2022" name="G3 (Bethesda)">
        <title>Enemy or ally: a genomic approach to elucidate the lifestyle of Phyllosticta citrichinaensis.</title>
        <authorList>
            <person name="Buijs V.A."/>
            <person name="Groenewald J.Z."/>
            <person name="Haridas S."/>
            <person name="LaButti K.M."/>
            <person name="Lipzen A."/>
            <person name="Martin F.M."/>
            <person name="Barry K."/>
            <person name="Grigoriev I.V."/>
            <person name="Crous P.W."/>
            <person name="Seidl M.F."/>
        </authorList>
    </citation>
    <scope>NUCLEOTIDE SEQUENCE [LARGE SCALE GENOMIC DNA]</scope>
    <source>
        <strain evidence="2 3">CBS 129764</strain>
    </source>
</reference>
<organism evidence="2 3">
    <name type="scientific">Phyllosticta citrichinensis</name>
    <dbReference type="NCBI Taxonomy" id="1130410"/>
    <lineage>
        <taxon>Eukaryota</taxon>
        <taxon>Fungi</taxon>
        <taxon>Dikarya</taxon>
        <taxon>Ascomycota</taxon>
        <taxon>Pezizomycotina</taxon>
        <taxon>Dothideomycetes</taxon>
        <taxon>Dothideomycetes incertae sedis</taxon>
        <taxon>Botryosphaeriales</taxon>
        <taxon>Phyllostictaceae</taxon>
        <taxon>Phyllosticta</taxon>
    </lineage>
</organism>
<dbReference type="EMBL" id="JBBWUH010000004">
    <property type="protein sequence ID" value="KAK8170244.1"/>
    <property type="molecule type" value="Genomic_DNA"/>
</dbReference>
<name>A0ABR1XY13_9PEZI</name>
<evidence type="ECO:0000313" key="2">
    <source>
        <dbReference type="EMBL" id="KAK8170244.1"/>
    </source>
</evidence>
<evidence type="ECO:0000313" key="3">
    <source>
        <dbReference type="Proteomes" id="UP001456524"/>
    </source>
</evidence>
<keyword evidence="3" id="KW-1185">Reference proteome</keyword>
<comment type="caution">
    <text evidence="2">The sequence shown here is derived from an EMBL/GenBank/DDBJ whole genome shotgun (WGS) entry which is preliminary data.</text>
</comment>
<feature type="region of interest" description="Disordered" evidence="1">
    <location>
        <begin position="151"/>
        <end position="184"/>
    </location>
</feature>